<reference evidence="1" key="1">
    <citation type="journal article" date="2015" name="Nature">
        <title>Complex archaea that bridge the gap between prokaryotes and eukaryotes.</title>
        <authorList>
            <person name="Spang A."/>
            <person name="Saw J.H."/>
            <person name="Jorgensen S.L."/>
            <person name="Zaremba-Niedzwiedzka K."/>
            <person name="Martijn J."/>
            <person name="Lind A.E."/>
            <person name="van Eijk R."/>
            <person name="Schleper C."/>
            <person name="Guy L."/>
            <person name="Ettema T.J."/>
        </authorList>
    </citation>
    <scope>NUCLEOTIDE SEQUENCE</scope>
</reference>
<name>A0A0F8Z1I2_9ZZZZ</name>
<proteinExistence type="predicted"/>
<dbReference type="EMBL" id="LAZR01063036">
    <property type="protein sequence ID" value="KKK60304.1"/>
    <property type="molecule type" value="Genomic_DNA"/>
</dbReference>
<dbReference type="AlphaFoldDB" id="A0A0F8Z1I2"/>
<organism evidence="1">
    <name type="scientific">marine sediment metagenome</name>
    <dbReference type="NCBI Taxonomy" id="412755"/>
    <lineage>
        <taxon>unclassified sequences</taxon>
        <taxon>metagenomes</taxon>
        <taxon>ecological metagenomes</taxon>
    </lineage>
</organism>
<protein>
    <submittedName>
        <fullName evidence="1">Uncharacterized protein</fullName>
    </submittedName>
</protein>
<comment type="caution">
    <text evidence="1">The sequence shown here is derived from an EMBL/GenBank/DDBJ whole genome shotgun (WGS) entry which is preliminary data.</text>
</comment>
<evidence type="ECO:0000313" key="1">
    <source>
        <dbReference type="EMBL" id="KKK60304.1"/>
    </source>
</evidence>
<sequence length="53" mass="6010">MEEKEADYNIKAKPTGNKSWEEAENIEVVLTLNTKDSEKVFRGVITLTGIIKK</sequence>
<accession>A0A0F8Z1I2</accession>
<gene>
    <name evidence="1" type="ORF">LCGC14_3025730</name>
</gene>